<dbReference type="OrthoDB" id="9764953at2"/>
<keyword evidence="1" id="KW-0732">Signal</keyword>
<dbReference type="PANTHER" id="PTHR43037">
    <property type="entry name" value="UNNAMED PRODUCT-RELATED"/>
    <property type="match status" value="1"/>
</dbReference>
<dbReference type="SUPFAM" id="SSF53474">
    <property type="entry name" value="alpha/beta-Hydrolases"/>
    <property type="match status" value="1"/>
</dbReference>
<dbReference type="InterPro" id="IPR029058">
    <property type="entry name" value="AB_hydrolase_fold"/>
</dbReference>
<dbReference type="Pfam" id="PF00326">
    <property type="entry name" value="Peptidase_S9"/>
    <property type="match status" value="1"/>
</dbReference>
<dbReference type="AlphaFoldDB" id="A0A1N7KJM3"/>
<protein>
    <submittedName>
        <fullName evidence="3">Esterase PHB depolymerase</fullName>
    </submittedName>
</protein>
<evidence type="ECO:0000313" key="3">
    <source>
        <dbReference type="EMBL" id="SIS61798.1"/>
    </source>
</evidence>
<gene>
    <name evidence="3" type="ORF">SAMN05421788_101248</name>
</gene>
<keyword evidence="4" id="KW-1185">Reference proteome</keyword>
<evidence type="ECO:0000259" key="2">
    <source>
        <dbReference type="Pfam" id="PF00326"/>
    </source>
</evidence>
<dbReference type="GO" id="GO:0006508">
    <property type="term" value="P:proteolysis"/>
    <property type="evidence" value="ECO:0007669"/>
    <property type="project" value="InterPro"/>
</dbReference>
<dbReference type="GO" id="GO:0008236">
    <property type="term" value="F:serine-type peptidase activity"/>
    <property type="evidence" value="ECO:0007669"/>
    <property type="project" value="InterPro"/>
</dbReference>
<dbReference type="RefSeq" id="WP_076374891.1">
    <property type="nucleotide sequence ID" value="NZ_AP017422.1"/>
</dbReference>
<dbReference type="EMBL" id="FTOR01000001">
    <property type="protein sequence ID" value="SIS61798.1"/>
    <property type="molecule type" value="Genomic_DNA"/>
</dbReference>
<dbReference type="PANTHER" id="PTHR43037:SF4">
    <property type="entry name" value="PEPTIDASE S9 PROLYL OLIGOPEPTIDASE CATALYTIC DOMAIN-CONTAINING PROTEIN"/>
    <property type="match status" value="1"/>
</dbReference>
<reference evidence="4" key="1">
    <citation type="submission" date="2017-01" db="EMBL/GenBank/DDBJ databases">
        <authorList>
            <person name="Varghese N."/>
            <person name="Submissions S."/>
        </authorList>
    </citation>
    <scope>NUCLEOTIDE SEQUENCE [LARGE SCALE GENOMIC DNA]</scope>
    <source>
        <strain evidence="4">DSM 21054</strain>
    </source>
</reference>
<sequence length="837" mass="91285">MRSYQRLLYVLAMLLTQAKAQKVYYFDKGLAAAIPARYGREAIYTDELAYYLYVKALPTPVAGGAVGGSKDIVWEPVQADSLHILKRAREKRERAGGPPGPGVKSGTHAGGIGISGAYIYVTYSSEKEQTALLQVKGNSAVYVNGVIHAGDIYNAGYLYIPVQLNKGLNEFYIRGGAVSAALLWNSSPITVNTEDATLPSVRLSQNNQQLQGAIVVINASARTTKGLQLHTIINNRSYTSTLPDVPAMSTRKVPFTFDASGIQSKGKHNGNVVLTLQGKELDKKPFIIEAVNATDPYAATFTSAIDGSLQYYAVTPGTGGDAPGQALFFSVHGAGVEAIGQARAYKPKDWGNLVAPTNRRPRGFNWEDWGRLDALEVLAIAKKQFMPDEQHVYLTGHSMGGHGTWFLGATYPDKWAGIAPCSGYPTLKGYGSADGLIPDSGATAMEAMLLRTSNQSDVIKLANNYKPLGTYILHGDADKVVPVTYARQMRKLFGGFHTDMSYFEYPGGEHWYGDQSVDWKPLFEFFKWHARVADSAMHVIDFTTANPGVSAAYRWAVIQQQEHPLAYSRIQLKRDVAAGAITGSTENVQMLALQLQPWGKGRTITIQLDATAAITYTTASENDSVYITKDAAQWKVTGKPDSWQKGPVRNGTFKEPFNYRMVFVYSTAGAKEENAWSLNKAKYDAETWYYRGNGAIDIIADKEYSLDKYADRGVVLFGNAATNTAWKLLLKDCPVQVTRNEVKVGSRVLQGDSLAAYFTWPLKSSNHITVGAVSGTGLKGFSAANANQYFAGASGFPDYMVFGVDMLIKGSSGVKLAGFYNNQWQIADSESVITEVQ</sequence>
<dbReference type="STRING" id="477680.SAMN05421788_101248"/>
<dbReference type="InterPro" id="IPR050955">
    <property type="entry name" value="Plant_Biomass_Hydrol_Est"/>
</dbReference>
<dbReference type="Gene3D" id="3.40.50.1820">
    <property type="entry name" value="alpha/beta hydrolase"/>
    <property type="match status" value="1"/>
</dbReference>
<name>A0A1N7KJM3_9BACT</name>
<dbReference type="InterPro" id="IPR001375">
    <property type="entry name" value="Peptidase_S9_cat"/>
</dbReference>
<evidence type="ECO:0000313" key="4">
    <source>
        <dbReference type="Proteomes" id="UP000186917"/>
    </source>
</evidence>
<feature type="domain" description="Peptidase S9 prolyl oligopeptidase catalytic" evidence="2">
    <location>
        <begin position="365"/>
        <end position="530"/>
    </location>
</feature>
<dbReference type="Proteomes" id="UP000186917">
    <property type="component" value="Unassembled WGS sequence"/>
</dbReference>
<evidence type="ECO:0000256" key="1">
    <source>
        <dbReference type="ARBA" id="ARBA00022729"/>
    </source>
</evidence>
<proteinExistence type="predicted"/>
<accession>A0A1N7KJM3</accession>
<organism evidence="3 4">
    <name type="scientific">Filimonas lacunae</name>
    <dbReference type="NCBI Taxonomy" id="477680"/>
    <lineage>
        <taxon>Bacteria</taxon>
        <taxon>Pseudomonadati</taxon>
        <taxon>Bacteroidota</taxon>
        <taxon>Chitinophagia</taxon>
        <taxon>Chitinophagales</taxon>
        <taxon>Chitinophagaceae</taxon>
        <taxon>Filimonas</taxon>
    </lineage>
</organism>